<comment type="caution">
    <text evidence="2">The sequence shown here is derived from an EMBL/GenBank/DDBJ whole genome shotgun (WGS) entry which is preliminary data.</text>
</comment>
<sequence length="592" mass="62477">MLPYLAGAAAVIAVVLVVGLLAALSLQGPIGGQSRPNAAHYRDQAAAQLDAAAEALLLAPGTRFSGSFTGPGGARVPVTAEVTTEGSTLATLTLGGDQVQLLSTAERTFLRAGEAFWRRNAAPRENLAEYAAQWVKVEPEQFGLGVLDALSPVLVAEALSPGSLVGYPGSGDDDATPVLGETREVKGVETRVVRVGTVDVHVTTAEPKRIVRLATAAAAGQSASPTPGQTRTSGYDSDTDGGRYFLARAAGDDFELDLGDLSENEAAKLRSDLEAKINELRTSVDSQVRFSLDGQITLAPCGTNGCTATVVLSNRISSSSPYVKANQPVTASVTIDMTLDGRPVRSCTNTVSMPPNGSASTTCFAAYTIPPSRNPRTHLVQASARAIARAVAEVDVKAMLDDLVAQAARKRRPDNDPSTPPSGVAPSGVAPSGAGASAPTSGRPFVSELPTASRSPLTADQQRTLKRVDDLAKKACGEIKRGAGESATQWGTRVHKRLAELIAQENNPKLFAEVGYLNGQVTTKYYNPWFGRKVWRKGTRVPDVVYGSDRLQPEFFIDLKTGDTGLDNKWYGELNDQLPPGYRNLPVIAIRC</sequence>
<name>A0A8J4EBI9_9ACTN</name>
<proteinExistence type="predicted"/>
<evidence type="ECO:0000313" key="2">
    <source>
        <dbReference type="EMBL" id="GIJ68518.1"/>
    </source>
</evidence>
<protein>
    <submittedName>
        <fullName evidence="2">Uncharacterized protein</fullName>
    </submittedName>
</protein>
<feature type="compositionally biased region" description="Low complexity" evidence="1">
    <location>
        <begin position="421"/>
        <end position="442"/>
    </location>
</feature>
<feature type="compositionally biased region" description="Polar residues" evidence="1">
    <location>
        <begin position="450"/>
        <end position="462"/>
    </location>
</feature>
<keyword evidence="3" id="KW-1185">Reference proteome</keyword>
<feature type="region of interest" description="Disordered" evidence="1">
    <location>
        <begin position="216"/>
        <end position="237"/>
    </location>
</feature>
<dbReference type="EMBL" id="BOPH01000043">
    <property type="protein sequence ID" value="GIJ68518.1"/>
    <property type="molecule type" value="Genomic_DNA"/>
</dbReference>
<dbReference type="Proteomes" id="UP000635606">
    <property type="component" value="Unassembled WGS sequence"/>
</dbReference>
<reference evidence="2" key="1">
    <citation type="submission" date="2021-01" db="EMBL/GenBank/DDBJ databases">
        <title>Whole genome shotgun sequence of Virgisporangium ochraceum NBRC 16418.</title>
        <authorList>
            <person name="Komaki H."/>
            <person name="Tamura T."/>
        </authorList>
    </citation>
    <scope>NUCLEOTIDE SEQUENCE</scope>
    <source>
        <strain evidence="2">NBRC 16418</strain>
    </source>
</reference>
<organism evidence="2 3">
    <name type="scientific">Virgisporangium ochraceum</name>
    <dbReference type="NCBI Taxonomy" id="65505"/>
    <lineage>
        <taxon>Bacteria</taxon>
        <taxon>Bacillati</taxon>
        <taxon>Actinomycetota</taxon>
        <taxon>Actinomycetes</taxon>
        <taxon>Micromonosporales</taxon>
        <taxon>Micromonosporaceae</taxon>
        <taxon>Virgisporangium</taxon>
    </lineage>
</organism>
<accession>A0A8J4EBI9</accession>
<dbReference type="AlphaFoldDB" id="A0A8J4EBI9"/>
<gene>
    <name evidence="2" type="ORF">Voc01_034350</name>
</gene>
<feature type="compositionally biased region" description="Low complexity" evidence="1">
    <location>
        <begin position="216"/>
        <end position="228"/>
    </location>
</feature>
<evidence type="ECO:0000313" key="3">
    <source>
        <dbReference type="Proteomes" id="UP000635606"/>
    </source>
</evidence>
<feature type="region of interest" description="Disordered" evidence="1">
    <location>
        <begin position="408"/>
        <end position="462"/>
    </location>
</feature>
<evidence type="ECO:0000256" key="1">
    <source>
        <dbReference type="SAM" id="MobiDB-lite"/>
    </source>
</evidence>